<dbReference type="PANTHER" id="PTHR11104:SF0">
    <property type="entry name" value="SPBETA PROPHAGE-DERIVED AMINOGLYCOSIDE N(3')-ACETYLTRANSFERASE-LIKE PROTEIN YOKD"/>
    <property type="match status" value="1"/>
</dbReference>
<keyword evidence="5" id="KW-0046">Antibiotic resistance</keyword>
<keyword evidence="3 5" id="KW-0808">Transferase</keyword>
<evidence type="ECO:0000256" key="3">
    <source>
        <dbReference type="ARBA" id="ARBA00022679"/>
    </source>
</evidence>
<dbReference type="NCBIfam" id="NF033082">
    <property type="entry name" value="AAC_3"/>
    <property type="match status" value="1"/>
</dbReference>
<evidence type="ECO:0000313" key="6">
    <source>
        <dbReference type="EMBL" id="MDF2097234.1"/>
    </source>
</evidence>
<comment type="similarity">
    <text evidence="1 5">Belongs to the antibiotic N-acetyltransferase family.</text>
</comment>
<dbReference type="InterPro" id="IPR003679">
    <property type="entry name" value="Amioglycoside_AcTrfase"/>
</dbReference>
<evidence type="ECO:0000256" key="1">
    <source>
        <dbReference type="ARBA" id="ARBA00006383"/>
    </source>
</evidence>
<keyword evidence="7" id="KW-1185">Reference proteome</keyword>
<name>A0ABT5YQJ8_9PROT</name>
<evidence type="ECO:0000256" key="4">
    <source>
        <dbReference type="ARBA" id="ARBA00023315"/>
    </source>
</evidence>
<dbReference type="Proteomes" id="UP001215503">
    <property type="component" value="Unassembled WGS sequence"/>
</dbReference>
<comment type="caution">
    <text evidence="6">The sequence shown here is derived from an EMBL/GenBank/DDBJ whole genome shotgun (WGS) entry which is preliminary data.</text>
</comment>
<dbReference type="SUPFAM" id="SSF110710">
    <property type="entry name" value="TTHA0583/YokD-like"/>
    <property type="match status" value="1"/>
</dbReference>
<dbReference type="Pfam" id="PF02522">
    <property type="entry name" value="Antibiotic_NAT"/>
    <property type="match status" value="1"/>
</dbReference>
<dbReference type="EC" id="2.3.1.-" evidence="5"/>
<accession>A0ABT5YQJ8</accession>
<evidence type="ECO:0000256" key="5">
    <source>
        <dbReference type="RuleBase" id="RU365031"/>
    </source>
</evidence>
<proteinExistence type="inferred from homology"/>
<protein>
    <recommendedName>
        <fullName evidence="2 5">Aminoglycoside N(3)-acetyltransferase</fullName>
        <ecNumber evidence="5">2.3.1.-</ecNumber>
    </recommendedName>
</protein>
<evidence type="ECO:0000256" key="2">
    <source>
        <dbReference type="ARBA" id="ARBA00012882"/>
    </source>
</evidence>
<organism evidence="6 7">
    <name type="scientific">Aquibaculum arenosum</name>
    <dbReference type="NCBI Taxonomy" id="3032591"/>
    <lineage>
        <taxon>Bacteria</taxon>
        <taxon>Pseudomonadati</taxon>
        <taxon>Pseudomonadota</taxon>
        <taxon>Alphaproteobacteria</taxon>
        <taxon>Rhodospirillales</taxon>
        <taxon>Rhodovibrionaceae</taxon>
        <taxon>Aquibaculum</taxon>
    </lineage>
</organism>
<reference evidence="6 7" key="1">
    <citation type="submission" date="2023-03" db="EMBL/GenBank/DDBJ databases">
        <title>Fodinicurvata sp. CAU 1616 isolated from sea sendiment.</title>
        <authorList>
            <person name="Kim W."/>
        </authorList>
    </citation>
    <scope>NUCLEOTIDE SEQUENCE [LARGE SCALE GENOMIC DNA]</scope>
    <source>
        <strain evidence="6 7">CAU 1616</strain>
    </source>
</reference>
<dbReference type="RefSeq" id="WP_275824014.1">
    <property type="nucleotide sequence ID" value="NZ_JARHUD010000010.1"/>
</dbReference>
<comment type="catalytic activity">
    <reaction evidence="5">
        <text>a 2-deoxystreptamine antibiotic + acetyl-CoA = an N(3)-acetyl-2-deoxystreptamine antibiotic + CoA + H(+)</text>
        <dbReference type="Rhea" id="RHEA:12665"/>
        <dbReference type="ChEBI" id="CHEBI:15378"/>
        <dbReference type="ChEBI" id="CHEBI:57287"/>
        <dbReference type="ChEBI" id="CHEBI:57288"/>
        <dbReference type="ChEBI" id="CHEBI:57921"/>
        <dbReference type="ChEBI" id="CHEBI:77452"/>
        <dbReference type="EC" id="2.3.1.81"/>
    </reaction>
</comment>
<dbReference type="PANTHER" id="PTHR11104">
    <property type="entry name" value="AMINOGLYCOSIDE N3-ACETYLTRANSFERASE"/>
    <property type="match status" value="1"/>
</dbReference>
<dbReference type="EMBL" id="JARHUD010000010">
    <property type="protein sequence ID" value="MDF2097234.1"/>
    <property type="molecule type" value="Genomic_DNA"/>
</dbReference>
<evidence type="ECO:0000313" key="7">
    <source>
        <dbReference type="Proteomes" id="UP001215503"/>
    </source>
</evidence>
<keyword evidence="4 5" id="KW-0012">Acyltransferase</keyword>
<sequence length="270" mass="28608">MAVSRGDLVRQLHDLGIAPGDTIMVHASLRALGPVVGGPAELAAALCEAVGPKGSLLAVVSWEHSPYDETLNGRQLSPAERDAWPAFDPANAAPHPSFGALNRFLVQLPGSRRSGHPDASFWAWGAAAADLVTPHELGSGLAPDSPLERFLAHDGKVLLLGAPPDSVTVLHYAEALADIPNKRRVCYAVPLLGPDGGTVWREVEELDTNGIHDCYAGPGAPDSIELMARAYLEQGRHKAGRVGSAQCQLIDASDIVRFGVQWLEARHGAR</sequence>
<dbReference type="InterPro" id="IPR028345">
    <property type="entry name" value="Antibiotic_NAT-like"/>
</dbReference>
<gene>
    <name evidence="6" type="primary">aac(3)</name>
    <name evidence="6" type="ORF">P2G67_14740</name>
</gene>